<evidence type="ECO:0000256" key="2">
    <source>
        <dbReference type="ARBA" id="ARBA00022723"/>
    </source>
</evidence>
<dbReference type="InterPro" id="IPR017853">
    <property type="entry name" value="GH"/>
</dbReference>
<dbReference type="PANTHER" id="PTHR10357">
    <property type="entry name" value="ALPHA-AMYLASE FAMILY MEMBER"/>
    <property type="match status" value="1"/>
</dbReference>
<sequence length="607" mass="70391">MWLVDPTQPKVGTPPLDNNIIVEQTSKEDVYNKMNQLLLQHTYDPSKTYMGLYWGGDIEGIIKKLDYLKDLGVTKIIISPIQDNANGILYNPKFHNYLYRTHQEKGLKNNLYTHVFSPYHGYWIKDWFEIDEHFRNPNDGIGNDRFQVLRRLLNEAGKRGIGVIMDLTLNHTSPSHFSNIPFVFNPNSPAAMFVDDGSIYREGKLVASYWNRQLGSIDPKGKKWFHPPKQIDFNRPNAKMLEQGMLEGLPDLNQDVPEVEKYLLDAVRFWLTFNNGSTQIVGFRLDSIKHVNLRFWQKLEKFILDINPSAILIGEYFSGGYRNPESISFLKKTNNITQFDFDLSNSARRFFAGDRAWDGRTYMLEETILGRKGNYYNYSFVRRIFHWLLNPAATLEISRKSLDSISDTDAKSWVTFSENHDLPRLKTRYINMSDSAYASLIKFQFVARGVPMIMYGMETGLAVPYHPKHKGLFGIGGDPFNRPMMIWSNSLGWKNSLYQTTKKMAHLRQKYPVLRYGDTRFLHPNKFHRDQDIFMLREYEKCNKNNNSICKSILYAYSTRGGEFKLKSPAPGISQYEVTETGEKKSIINGEIHIQLRAEEALVLILN</sequence>
<feature type="domain" description="Glycosyl hydrolase family 13 catalytic" evidence="4">
    <location>
        <begin position="36"/>
        <end position="508"/>
    </location>
</feature>
<keyword evidence="2" id="KW-0479">Metal-binding</keyword>
<accession>A0ABR8BEN6</accession>
<gene>
    <name evidence="5" type="ORF">H6G14_09185</name>
</gene>
<evidence type="ECO:0000256" key="3">
    <source>
        <dbReference type="ARBA" id="ARBA00022729"/>
    </source>
</evidence>
<evidence type="ECO:0000259" key="4">
    <source>
        <dbReference type="SMART" id="SM00642"/>
    </source>
</evidence>
<comment type="caution">
    <text evidence="5">The sequence shown here is derived from an EMBL/GenBank/DDBJ whole genome shotgun (WGS) entry which is preliminary data.</text>
</comment>
<proteinExistence type="predicted"/>
<name>A0ABR8BEN6_9NOSO</name>
<keyword evidence="6" id="KW-1185">Reference proteome</keyword>
<dbReference type="InterPro" id="IPR006047">
    <property type="entry name" value="GH13_cat_dom"/>
</dbReference>
<evidence type="ECO:0000313" key="5">
    <source>
        <dbReference type="EMBL" id="MBD2251482.1"/>
    </source>
</evidence>
<dbReference type="PANTHER" id="PTHR10357:SF215">
    <property type="entry name" value="ALPHA-AMYLASE 1"/>
    <property type="match status" value="1"/>
</dbReference>
<evidence type="ECO:0000256" key="1">
    <source>
        <dbReference type="ARBA" id="ARBA00001913"/>
    </source>
</evidence>
<dbReference type="EMBL" id="JACJQL010000010">
    <property type="protein sequence ID" value="MBD2251482.1"/>
    <property type="molecule type" value="Genomic_DNA"/>
</dbReference>
<keyword evidence="3" id="KW-0732">Signal</keyword>
<evidence type="ECO:0000313" key="6">
    <source>
        <dbReference type="Proteomes" id="UP000621307"/>
    </source>
</evidence>
<dbReference type="Pfam" id="PF00128">
    <property type="entry name" value="Alpha-amylase"/>
    <property type="match status" value="1"/>
</dbReference>
<dbReference type="SMART" id="SM00642">
    <property type="entry name" value="Aamy"/>
    <property type="match status" value="1"/>
</dbReference>
<dbReference type="Proteomes" id="UP000621307">
    <property type="component" value="Unassembled WGS sequence"/>
</dbReference>
<dbReference type="Gene3D" id="3.20.20.80">
    <property type="entry name" value="Glycosidases"/>
    <property type="match status" value="1"/>
</dbReference>
<protein>
    <submittedName>
        <fullName evidence="5">Cyclomaltodextrin glucanotransferase</fullName>
    </submittedName>
</protein>
<reference evidence="5 6" key="1">
    <citation type="journal article" date="2020" name="ISME J.">
        <title>Comparative genomics reveals insights into cyanobacterial evolution and habitat adaptation.</title>
        <authorList>
            <person name="Chen M.Y."/>
            <person name="Teng W.K."/>
            <person name="Zhao L."/>
            <person name="Hu C.X."/>
            <person name="Zhou Y.K."/>
            <person name="Han B.P."/>
            <person name="Song L.R."/>
            <person name="Shu W.S."/>
        </authorList>
    </citation>
    <scope>NUCLEOTIDE SEQUENCE [LARGE SCALE GENOMIC DNA]</scope>
    <source>
        <strain evidence="5 6">FACHB-3921</strain>
    </source>
</reference>
<dbReference type="SUPFAM" id="SSF51445">
    <property type="entry name" value="(Trans)glycosidases"/>
    <property type="match status" value="1"/>
</dbReference>
<comment type="cofactor">
    <cofactor evidence="1">
        <name>Ca(2+)</name>
        <dbReference type="ChEBI" id="CHEBI:29108"/>
    </cofactor>
</comment>
<organism evidence="5 6">
    <name type="scientific">Nostoc parmelioides FACHB-3921</name>
    <dbReference type="NCBI Taxonomy" id="2692909"/>
    <lineage>
        <taxon>Bacteria</taxon>
        <taxon>Bacillati</taxon>
        <taxon>Cyanobacteriota</taxon>
        <taxon>Cyanophyceae</taxon>
        <taxon>Nostocales</taxon>
        <taxon>Nostocaceae</taxon>
        <taxon>Nostoc</taxon>
    </lineage>
</organism>